<organism evidence="1 2">
    <name type="scientific">Lucilia cuprina</name>
    <name type="common">Green bottle fly</name>
    <name type="synonym">Australian sheep blowfly</name>
    <dbReference type="NCBI Taxonomy" id="7375"/>
    <lineage>
        <taxon>Eukaryota</taxon>
        <taxon>Metazoa</taxon>
        <taxon>Ecdysozoa</taxon>
        <taxon>Arthropoda</taxon>
        <taxon>Hexapoda</taxon>
        <taxon>Insecta</taxon>
        <taxon>Pterygota</taxon>
        <taxon>Neoptera</taxon>
        <taxon>Endopterygota</taxon>
        <taxon>Diptera</taxon>
        <taxon>Brachycera</taxon>
        <taxon>Muscomorpha</taxon>
        <taxon>Oestroidea</taxon>
        <taxon>Calliphoridae</taxon>
        <taxon>Luciliinae</taxon>
        <taxon>Lucilia</taxon>
    </lineage>
</organism>
<dbReference type="AlphaFoldDB" id="A0A0L0CNL1"/>
<gene>
    <name evidence="1" type="ORF">FF38_10839</name>
</gene>
<proteinExistence type="predicted"/>
<dbReference type="Proteomes" id="UP000037069">
    <property type="component" value="Unassembled WGS sequence"/>
</dbReference>
<comment type="caution">
    <text evidence="1">The sequence shown here is derived from an EMBL/GenBank/DDBJ whole genome shotgun (WGS) entry which is preliminary data.</text>
</comment>
<reference evidence="1 2" key="1">
    <citation type="journal article" date="2015" name="Nat. Commun.">
        <title>Lucilia cuprina genome unlocks parasitic fly biology to underpin future interventions.</title>
        <authorList>
            <person name="Anstead C.A."/>
            <person name="Korhonen P.K."/>
            <person name="Young N.D."/>
            <person name="Hall R.S."/>
            <person name="Jex A.R."/>
            <person name="Murali S.C."/>
            <person name="Hughes D.S."/>
            <person name="Lee S.F."/>
            <person name="Perry T."/>
            <person name="Stroehlein A.J."/>
            <person name="Ansell B.R."/>
            <person name="Breugelmans B."/>
            <person name="Hofmann A."/>
            <person name="Qu J."/>
            <person name="Dugan S."/>
            <person name="Lee S.L."/>
            <person name="Chao H."/>
            <person name="Dinh H."/>
            <person name="Han Y."/>
            <person name="Doddapaneni H.V."/>
            <person name="Worley K.C."/>
            <person name="Muzny D.M."/>
            <person name="Ioannidis P."/>
            <person name="Waterhouse R.M."/>
            <person name="Zdobnov E.M."/>
            <person name="James P.J."/>
            <person name="Bagnall N.H."/>
            <person name="Kotze A.C."/>
            <person name="Gibbs R.A."/>
            <person name="Richards S."/>
            <person name="Batterham P."/>
            <person name="Gasser R.B."/>
        </authorList>
    </citation>
    <scope>NUCLEOTIDE SEQUENCE [LARGE SCALE GENOMIC DNA]</scope>
    <source>
        <strain evidence="1 2">LS</strain>
        <tissue evidence="1">Full body</tissue>
    </source>
</reference>
<name>A0A0L0CNL1_LUCCU</name>
<keyword evidence="2" id="KW-1185">Reference proteome</keyword>
<sequence length="65" mass="7458">MVCLKCDQRSCGAMDNASDYGSEDSRFDSWQDRKTAASLAKCYVAKYQNRTELHFNAVTTNDHRF</sequence>
<accession>A0A0L0CNL1</accession>
<dbReference type="EMBL" id="JRES01000147">
    <property type="protein sequence ID" value="KNC33817.1"/>
    <property type="molecule type" value="Genomic_DNA"/>
</dbReference>
<evidence type="ECO:0000313" key="2">
    <source>
        <dbReference type="Proteomes" id="UP000037069"/>
    </source>
</evidence>
<evidence type="ECO:0000313" key="1">
    <source>
        <dbReference type="EMBL" id="KNC33817.1"/>
    </source>
</evidence>
<protein>
    <submittedName>
        <fullName evidence="1">Uncharacterized protein</fullName>
    </submittedName>
</protein>